<dbReference type="Gene3D" id="6.10.140.1520">
    <property type="match status" value="1"/>
</dbReference>
<comment type="subunit">
    <text evidence="8">Component of the Mediator complex.</text>
</comment>
<accession>A0A4V1M4B1</accession>
<dbReference type="OrthoDB" id="10253553at2759"/>
<keyword evidence="7 8" id="KW-0539">Nucleus</keyword>
<dbReference type="VEuPathDB" id="FungiDB:TREMEDRAFT_25849"/>
<evidence type="ECO:0000256" key="6">
    <source>
        <dbReference type="ARBA" id="ARBA00023163"/>
    </source>
</evidence>
<dbReference type="InterPro" id="IPR044888">
    <property type="entry name" value="Mediatior_Med7_sf"/>
</dbReference>
<dbReference type="Pfam" id="PF05983">
    <property type="entry name" value="Med7"/>
    <property type="match status" value="1"/>
</dbReference>
<comment type="function">
    <text evidence="8">Component of the Mediator complex, a coactivator involved in the regulated transcription of nearly all RNA polymerase II-dependent genes. Mediator functions as a bridge to convey information from gene-specific regulatory proteins to the basal RNA polymerase II transcription machinery.</text>
</comment>
<evidence type="ECO:0000256" key="2">
    <source>
        <dbReference type="ARBA" id="ARBA00009994"/>
    </source>
</evidence>
<evidence type="ECO:0000256" key="9">
    <source>
        <dbReference type="SAM" id="MobiDB-lite"/>
    </source>
</evidence>
<comment type="caution">
    <text evidence="10">The sequence shown here is derived from an EMBL/GenBank/DDBJ whole genome shotgun (WGS) entry which is preliminary data.</text>
</comment>
<evidence type="ECO:0000256" key="4">
    <source>
        <dbReference type="ARBA" id="ARBA00023015"/>
    </source>
</evidence>
<dbReference type="PANTHER" id="PTHR21428">
    <property type="entry name" value="MEDIATOR OF RNA POLYMERASE II TRANSCRIPTION SUBUNIT 7"/>
    <property type="match status" value="1"/>
</dbReference>
<keyword evidence="4 8" id="KW-0805">Transcription regulation</keyword>
<comment type="subcellular location">
    <subcellularLocation>
        <location evidence="1 8">Nucleus</location>
    </subcellularLocation>
</comment>
<evidence type="ECO:0000256" key="8">
    <source>
        <dbReference type="RuleBase" id="RU364060"/>
    </source>
</evidence>
<dbReference type="PANTHER" id="PTHR21428:SF11">
    <property type="entry name" value="MEDIATOR OF RNA POLYMERASE II TRANSCRIPTION SUBUNIT 7"/>
    <property type="match status" value="1"/>
</dbReference>
<dbReference type="SUPFAM" id="SSF140718">
    <property type="entry name" value="Mediator hinge subcomplex-like"/>
    <property type="match status" value="1"/>
</dbReference>
<dbReference type="STRING" id="5217.A0A4V1M4B1"/>
<evidence type="ECO:0000256" key="7">
    <source>
        <dbReference type="ARBA" id="ARBA00023242"/>
    </source>
</evidence>
<dbReference type="GO" id="GO:0016592">
    <property type="term" value="C:mediator complex"/>
    <property type="evidence" value="ECO:0007669"/>
    <property type="project" value="InterPro"/>
</dbReference>
<protein>
    <recommendedName>
        <fullName evidence="3 8">Mediator of RNA polymerase II transcription subunit 7</fullName>
    </recommendedName>
</protein>
<dbReference type="Proteomes" id="UP000289152">
    <property type="component" value="Unassembled WGS sequence"/>
</dbReference>
<evidence type="ECO:0000313" key="10">
    <source>
        <dbReference type="EMBL" id="RXK39747.1"/>
    </source>
</evidence>
<dbReference type="GO" id="GO:0003712">
    <property type="term" value="F:transcription coregulator activity"/>
    <property type="evidence" value="ECO:0007669"/>
    <property type="project" value="InterPro"/>
</dbReference>
<dbReference type="InterPro" id="IPR009244">
    <property type="entry name" value="Mediatior_Med7"/>
</dbReference>
<reference evidence="10 11" key="1">
    <citation type="submission" date="2016-06" db="EMBL/GenBank/DDBJ databases">
        <title>Evolution of pathogenesis and genome organization in the Tremellales.</title>
        <authorList>
            <person name="Cuomo C."/>
            <person name="Litvintseva A."/>
            <person name="Heitman J."/>
            <person name="Chen Y."/>
            <person name="Sun S."/>
            <person name="Springer D."/>
            <person name="Dromer F."/>
            <person name="Young S."/>
            <person name="Zeng Q."/>
            <person name="Chapman S."/>
            <person name="Gujja S."/>
            <person name="Saif S."/>
            <person name="Birren B."/>
        </authorList>
    </citation>
    <scope>NUCLEOTIDE SEQUENCE [LARGE SCALE GENOMIC DNA]</scope>
    <source>
        <strain evidence="10 11">ATCC 28783</strain>
    </source>
</reference>
<organism evidence="10 11">
    <name type="scientific">Tremella mesenterica</name>
    <name type="common">Jelly fungus</name>
    <dbReference type="NCBI Taxonomy" id="5217"/>
    <lineage>
        <taxon>Eukaryota</taxon>
        <taxon>Fungi</taxon>
        <taxon>Dikarya</taxon>
        <taxon>Basidiomycota</taxon>
        <taxon>Agaricomycotina</taxon>
        <taxon>Tremellomycetes</taxon>
        <taxon>Tremellales</taxon>
        <taxon>Tremellaceae</taxon>
        <taxon>Tremella</taxon>
    </lineage>
</organism>
<dbReference type="InterPro" id="IPR037212">
    <property type="entry name" value="Med7/Med21-like"/>
</dbReference>
<comment type="similarity">
    <text evidence="2 8">Belongs to the Mediator complex subunit 7 family.</text>
</comment>
<evidence type="ECO:0000256" key="3">
    <source>
        <dbReference type="ARBA" id="ARBA00020631"/>
    </source>
</evidence>
<sequence>MTSQDDGALAIANTLYPPPPVYFADFTDSNLARLSELGGEASGTNKGRGLDPKAESGDYSPMVHTGELNAAEQTELAELTLKLTSPNVKWIEEDGRWMCFGQMYTVDPVIPTAESINLKNYVDPVEPPQISLPPILHSFLHTLMCLIDTLTVPARIPGELEAKGWSHEADDRYIQHMTNLAANMMVAANQLRGVQAEATLVLLMEKQVAERKKQTETLRA</sequence>
<gene>
    <name evidence="10" type="ORF">M231_02940</name>
</gene>
<dbReference type="InParanoid" id="A0A4V1M4B1"/>
<proteinExistence type="inferred from homology"/>
<evidence type="ECO:0000256" key="1">
    <source>
        <dbReference type="ARBA" id="ARBA00004123"/>
    </source>
</evidence>
<dbReference type="GO" id="GO:0006357">
    <property type="term" value="P:regulation of transcription by RNA polymerase II"/>
    <property type="evidence" value="ECO:0007669"/>
    <property type="project" value="InterPro"/>
</dbReference>
<keyword evidence="11" id="KW-1185">Reference proteome</keyword>
<keyword evidence="5 8" id="KW-0010">Activator</keyword>
<dbReference type="Gene3D" id="6.10.140.200">
    <property type="match status" value="1"/>
</dbReference>
<dbReference type="EMBL" id="SDIL01000027">
    <property type="protein sequence ID" value="RXK39747.1"/>
    <property type="molecule type" value="Genomic_DNA"/>
</dbReference>
<evidence type="ECO:0000256" key="5">
    <source>
        <dbReference type="ARBA" id="ARBA00023159"/>
    </source>
</evidence>
<dbReference type="AlphaFoldDB" id="A0A4V1M4B1"/>
<keyword evidence="6 8" id="KW-0804">Transcription</keyword>
<name>A0A4V1M4B1_TREME</name>
<feature type="region of interest" description="Disordered" evidence="9">
    <location>
        <begin position="38"/>
        <end position="60"/>
    </location>
</feature>
<dbReference type="GO" id="GO:0070847">
    <property type="term" value="C:core mediator complex"/>
    <property type="evidence" value="ECO:0007669"/>
    <property type="project" value="TreeGrafter"/>
</dbReference>
<evidence type="ECO:0000313" key="11">
    <source>
        <dbReference type="Proteomes" id="UP000289152"/>
    </source>
</evidence>